<gene>
    <name evidence="3" type="ORF">SELMODRAFT_439848</name>
</gene>
<sequence>MAENWRPPSRDEFREMEARNIPVGFCGNGPHLSGGIQPLAVAGIRPLLKEIVGEPLVQAMVALPFREYLDMVLSPGEHNDHFYLAQVPIRVKDSTEKPPLASLESEISLPEFLDEDAVSNINLWMSSTSSRSSIHYDPYHNVLGVVTGQKKVTLWPPDAAPYLYPKPLYGEASNHSEVNFVEPDYQKYPRFRDASKHSRVLVVDAGSAVFIPEGWFHQVDSAALTIAVNFWWASKQSCAFDSPMDAYYLRRILVSLLDAEKVNKQQLPMQFTYIVLQRSMLGWNPHVDVEIDLDDVQGAEDLTVNSLSPLETKQLHVILSCVAVAVNNGNCEDDPIASVFLNTSPRSLRRIFLTMVTTFPRSLEALVLHALSPVAAELLTKQFEEMDSIASEASQAEFYKRFYSVFDDSSVAMAALLDRKEAFASKALDSVMEKFLGSVAALLSWKRNPGAPADFVITNCSIWTADKDVPWAESMAVRRGRILRVGSLSFVKEVAGSDTEFRDLEGQFVVPGFIDSHVHFIPGGLQGSSQMSGFKDLDGATNTGEVWLSRMDGHMGLANKVAMDICDLKSVKEDPTGGSIVRDADGVPTGLLVDAAMILLTSCVPKPSLEQRREALARASHYAVSKGVTSVVDFGSYFPGGSIKESWNDFEEVYTWMDSLGNMTVRSALFFPLETWPRVAVEHAQHLSPGAHLKFGTFSISASMQPEQLLDDAYYAVKKLGEKRSRGSYNLRSLLGNGSVVALGSDWPVVAVNPLGGIRAAVERTPSGWSHPWIPEERISAWDAVAGYTSLAAYAAALEDLVGSLTPGKFADFVVLSESPFAQGTGIFPRVVATFVGGNIAFLS</sequence>
<dbReference type="Gene3D" id="2.60.120.650">
    <property type="entry name" value="Cupin"/>
    <property type="match status" value="1"/>
</dbReference>
<dbReference type="PANTHER" id="PTHR22642">
    <property type="entry name" value="IMIDAZOLONEPROPIONASE"/>
    <property type="match status" value="1"/>
</dbReference>
<dbReference type="Pfam" id="PF07969">
    <property type="entry name" value="Amidohydro_3"/>
    <property type="match status" value="2"/>
</dbReference>
<dbReference type="Gramene" id="EFJ31585">
    <property type="protein sequence ID" value="EFJ31585"/>
    <property type="gene ID" value="SELMODRAFT_439848"/>
</dbReference>
<evidence type="ECO:0000259" key="2">
    <source>
        <dbReference type="PROSITE" id="PS51184"/>
    </source>
</evidence>
<dbReference type="HOGENOM" id="CLU_305979_0_0_1"/>
<dbReference type="PANTHER" id="PTHR22642:SF2">
    <property type="entry name" value="PROTEIN LONG AFTER FAR-RED 3"/>
    <property type="match status" value="1"/>
</dbReference>
<protein>
    <recommendedName>
        <fullName evidence="2">JmjC domain-containing protein</fullName>
    </recommendedName>
</protein>
<dbReference type="InterPro" id="IPR041667">
    <property type="entry name" value="Cupin_8"/>
</dbReference>
<evidence type="ECO:0000256" key="1">
    <source>
        <dbReference type="ARBA" id="ARBA00006801"/>
    </source>
</evidence>
<dbReference type="InParanoid" id="D8R7S3"/>
<dbReference type="InterPro" id="IPR032466">
    <property type="entry name" value="Metal_Hydrolase"/>
</dbReference>
<comment type="similarity">
    <text evidence="1">Belongs to the JARID1 histone demethylase family.</text>
</comment>
<dbReference type="eggNOG" id="ENOG502QSHE">
    <property type="taxonomic scope" value="Eukaryota"/>
</dbReference>
<dbReference type="Pfam" id="PF13621">
    <property type="entry name" value="Cupin_8"/>
    <property type="match status" value="1"/>
</dbReference>
<evidence type="ECO:0000313" key="3">
    <source>
        <dbReference type="EMBL" id="EFJ31585.1"/>
    </source>
</evidence>
<evidence type="ECO:0000313" key="4">
    <source>
        <dbReference type="Proteomes" id="UP000001514"/>
    </source>
</evidence>
<dbReference type="PROSITE" id="PS51184">
    <property type="entry name" value="JMJC"/>
    <property type="match status" value="1"/>
</dbReference>
<accession>D8R7S3</accession>
<organism evidence="4">
    <name type="scientific">Selaginella moellendorffii</name>
    <name type="common">Spikemoss</name>
    <dbReference type="NCBI Taxonomy" id="88036"/>
    <lineage>
        <taxon>Eukaryota</taxon>
        <taxon>Viridiplantae</taxon>
        <taxon>Streptophyta</taxon>
        <taxon>Embryophyta</taxon>
        <taxon>Tracheophyta</taxon>
        <taxon>Lycopodiopsida</taxon>
        <taxon>Selaginellales</taxon>
        <taxon>Selaginellaceae</taxon>
        <taxon>Selaginella</taxon>
    </lineage>
</organism>
<dbReference type="SUPFAM" id="SSF51338">
    <property type="entry name" value="Composite domain of metallo-dependent hydrolases"/>
    <property type="match status" value="1"/>
</dbReference>
<dbReference type="SUPFAM" id="SSF51556">
    <property type="entry name" value="Metallo-dependent hydrolases"/>
    <property type="match status" value="1"/>
</dbReference>
<keyword evidence="4" id="KW-1185">Reference proteome</keyword>
<dbReference type="FunCoup" id="D8R7S3">
    <property type="interactions" value="1003"/>
</dbReference>
<proteinExistence type="inferred from homology"/>
<feature type="domain" description="JmjC" evidence="2">
    <location>
        <begin position="98"/>
        <end position="247"/>
    </location>
</feature>
<dbReference type="Proteomes" id="UP000001514">
    <property type="component" value="Unassembled WGS sequence"/>
</dbReference>
<dbReference type="Gene3D" id="2.30.40.10">
    <property type="entry name" value="Urease, subunit C, domain 1"/>
    <property type="match status" value="2"/>
</dbReference>
<dbReference type="AlphaFoldDB" id="D8R7S3"/>
<dbReference type="EMBL" id="GL377573">
    <property type="protein sequence ID" value="EFJ31585.1"/>
    <property type="molecule type" value="Genomic_DNA"/>
</dbReference>
<name>D8R7S3_SELML</name>
<dbReference type="Gene3D" id="3.20.20.140">
    <property type="entry name" value="Metal-dependent hydrolases"/>
    <property type="match status" value="2"/>
</dbReference>
<dbReference type="GO" id="GO:0016810">
    <property type="term" value="F:hydrolase activity, acting on carbon-nitrogen (but not peptide) bonds"/>
    <property type="evidence" value="ECO:0007669"/>
    <property type="project" value="InterPro"/>
</dbReference>
<reference evidence="3 4" key="1">
    <citation type="journal article" date="2011" name="Science">
        <title>The Selaginella genome identifies genetic changes associated with the evolution of vascular plants.</title>
        <authorList>
            <person name="Banks J.A."/>
            <person name="Nishiyama T."/>
            <person name="Hasebe M."/>
            <person name="Bowman J.L."/>
            <person name="Gribskov M."/>
            <person name="dePamphilis C."/>
            <person name="Albert V.A."/>
            <person name="Aono N."/>
            <person name="Aoyama T."/>
            <person name="Ambrose B.A."/>
            <person name="Ashton N.W."/>
            <person name="Axtell M.J."/>
            <person name="Barker E."/>
            <person name="Barker M.S."/>
            <person name="Bennetzen J.L."/>
            <person name="Bonawitz N.D."/>
            <person name="Chapple C."/>
            <person name="Cheng C."/>
            <person name="Correa L.G."/>
            <person name="Dacre M."/>
            <person name="DeBarry J."/>
            <person name="Dreyer I."/>
            <person name="Elias M."/>
            <person name="Engstrom E.M."/>
            <person name="Estelle M."/>
            <person name="Feng L."/>
            <person name="Finet C."/>
            <person name="Floyd S.K."/>
            <person name="Frommer W.B."/>
            <person name="Fujita T."/>
            <person name="Gramzow L."/>
            <person name="Gutensohn M."/>
            <person name="Harholt J."/>
            <person name="Hattori M."/>
            <person name="Heyl A."/>
            <person name="Hirai T."/>
            <person name="Hiwatashi Y."/>
            <person name="Ishikawa M."/>
            <person name="Iwata M."/>
            <person name="Karol K.G."/>
            <person name="Koehler B."/>
            <person name="Kolukisaoglu U."/>
            <person name="Kubo M."/>
            <person name="Kurata T."/>
            <person name="Lalonde S."/>
            <person name="Li K."/>
            <person name="Li Y."/>
            <person name="Litt A."/>
            <person name="Lyons E."/>
            <person name="Manning G."/>
            <person name="Maruyama T."/>
            <person name="Michael T.P."/>
            <person name="Mikami K."/>
            <person name="Miyazaki S."/>
            <person name="Morinaga S."/>
            <person name="Murata T."/>
            <person name="Mueller-Roeber B."/>
            <person name="Nelson D.R."/>
            <person name="Obara M."/>
            <person name="Oguri Y."/>
            <person name="Olmstead R.G."/>
            <person name="Onodera N."/>
            <person name="Petersen B.L."/>
            <person name="Pils B."/>
            <person name="Prigge M."/>
            <person name="Rensing S.A."/>
            <person name="Riano-Pachon D.M."/>
            <person name="Roberts A.W."/>
            <person name="Sato Y."/>
            <person name="Scheller H.V."/>
            <person name="Schulz B."/>
            <person name="Schulz C."/>
            <person name="Shakirov E.V."/>
            <person name="Shibagaki N."/>
            <person name="Shinohara N."/>
            <person name="Shippen D.E."/>
            <person name="Soerensen I."/>
            <person name="Sotooka R."/>
            <person name="Sugimoto N."/>
            <person name="Sugita M."/>
            <person name="Sumikawa N."/>
            <person name="Tanurdzic M."/>
            <person name="Theissen G."/>
            <person name="Ulvskov P."/>
            <person name="Wakazuki S."/>
            <person name="Weng J.K."/>
            <person name="Willats W.W."/>
            <person name="Wipf D."/>
            <person name="Wolf P.G."/>
            <person name="Yang L."/>
            <person name="Zimmer A.D."/>
            <person name="Zhu Q."/>
            <person name="Mitros T."/>
            <person name="Hellsten U."/>
            <person name="Loque D."/>
            <person name="Otillar R."/>
            <person name="Salamov A."/>
            <person name="Schmutz J."/>
            <person name="Shapiro H."/>
            <person name="Lindquist E."/>
            <person name="Lucas S."/>
            <person name="Rokhsar D."/>
            <person name="Grigoriev I.V."/>
        </authorList>
    </citation>
    <scope>NUCLEOTIDE SEQUENCE [LARGE SCALE GENOMIC DNA]</scope>
</reference>
<dbReference type="InterPro" id="IPR011059">
    <property type="entry name" value="Metal-dep_hydrolase_composite"/>
</dbReference>
<dbReference type="InterPro" id="IPR003347">
    <property type="entry name" value="JmjC_dom"/>
</dbReference>
<dbReference type="InterPro" id="IPR013108">
    <property type="entry name" value="Amidohydro_3"/>
</dbReference>
<dbReference type="Gene3D" id="3.10.310.70">
    <property type="match status" value="1"/>
</dbReference>
<dbReference type="SUPFAM" id="SSF51197">
    <property type="entry name" value="Clavaminate synthase-like"/>
    <property type="match status" value="1"/>
</dbReference>
<dbReference type="KEGG" id="smo:SELMODRAFT_439848"/>
<dbReference type="SMART" id="SM00558">
    <property type="entry name" value="JmjC"/>
    <property type="match status" value="1"/>
</dbReference>